<dbReference type="OrthoDB" id="142726at2157"/>
<dbReference type="GO" id="GO:0005886">
    <property type="term" value="C:plasma membrane"/>
    <property type="evidence" value="ECO:0007669"/>
    <property type="project" value="UniProtKB-SubCell"/>
</dbReference>
<dbReference type="PANTHER" id="PTHR35402:SF1">
    <property type="entry name" value="TYPE II SECRETION SYSTEM PROTEIN GSPF DOMAIN-CONTAINING PROTEIN"/>
    <property type="match status" value="1"/>
</dbReference>
<keyword evidence="9" id="KW-1185">Reference proteome</keyword>
<dbReference type="InterPro" id="IPR056569">
    <property type="entry name" value="ArlJ-like"/>
</dbReference>
<evidence type="ECO:0000256" key="4">
    <source>
        <dbReference type="ARBA" id="ARBA00022989"/>
    </source>
</evidence>
<feature type="transmembrane region" description="Helical" evidence="6">
    <location>
        <begin position="296"/>
        <end position="318"/>
    </location>
</feature>
<dbReference type="Proteomes" id="UP000006565">
    <property type="component" value="Chromosome"/>
</dbReference>
<dbReference type="HOGENOM" id="CLU_060887_0_0_2"/>
<evidence type="ECO:0000256" key="3">
    <source>
        <dbReference type="ARBA" id="ARBA00022692"/>
    </source>
</evidence>
<protein>
    <submittedName>
        <fullName evidence="8">Type II secretion system F domain protein</fullName>
    </submittedName>
</protein>
<dbReference type="PANTHER" id="PTHR35402">
    <property type="entry name" value="INTEGRAL MEMBRANE PROTEIN-RELATED"/>
    <property type="match status" value="1"/>
</dbReference>
<keyword evidence="4 6" id="KW-1133">Transmembrane helix</keyword>
<dbReference type="InterPro" id="IPR018076">
    <property type="entry name" value="T2SS_GspF_dom"/>
</dbReference>
<dbReference type="STRING" id="679926.Mpet_2638"/>
<gene>
    <name evidence="8" type="ordered locus">Mpet_2638</name>
</gene>
<evidence type="ECO:0000259" key="7">
    <source>
        <dbReference type="Pfam" id="PF00482"/>
    </source>
</evidence>
<dbReference type="eggNOG" id="arCOG01808">
    <property type="taxonomic scope" value="Archaea"/>
</dbReference>
<proteinExistence type="predicted"/>
<keyword evidence="3 6" id="KW-0812">Transmembrane</keyword>
<keyword evidence="5 6" id="KW-0472">Membrane</keyword>
<dbReference type="EMBL" id="CP002117">
    <property type="protein sequence ID" value="ADN37381.1"/>
    <property type="molecule type" value="Genomic_DNA"/>
</dbReference>
<sequence>MTGKNISSILDKIALLSKSIKKEKNSNTTPIFEQIFERYQKICYIYGKYLDKEEHSNIARMIYQADLEMTPGLFLSMIIFSAIGAAAIMALVSVFIFALPISPFYSPNSPLYIAGLTLLTGIAAGGGFPFYLQNQISNKKMDIERNLPYALAFMSILASSGTTPLDILKSVANENYGHISREFSKVLFRVEILGEDAVTAMNALVSNTPSDPFRDICIDISNLIYGGGGLSGYLNAKSKELMNIRRQTDKEFVESLGVFGEGYLGGVIMVLTLAILGIVITGALGIQIGPLKTDEMFFVLIYVAVPIINLVFLQILTVKYSTSV</sequence>
<keyword evidence="2" id="KW-1003">Cell membrane</keyword>
<feature type="transmembrane region" description="Helical" evidence="6">
    <location>
        <begin position="73"/>
        <end position="99"/>
    </location>
</feature>
<feature type="domain" description="Type II secretion system protein GspF" evidence="7">
    <location>
        <begin position="151"/>
        <end position="276"/>
    </location>
</feature>
<dbReference type="Pfam" id="PF00482">
    <property type="entry name" value="T2SSF"/>
    <property type="match status" value="1"/>
</dbReference>
<evidence type="ECO:0000256" key="2">
    <source>
        <dbReference type="ARBA" id="ARBA00022475"/>
    </source>
</evidence>
<organism evidence="8 9">
    <name type="scientific">Methanolacinia petrolearia (strain DSM 11571 / OCM 486 / SEBR 4847)</name>
    <name type="common">Methanoplanus petrolearius</name>
    <dbReference type="NCBI Taxonomy" id="679926"/>
    <lineage>
        <taxon>Archaea</taxon>
        <taxon>Methanobacteriati</taxon>
        <taxon>Methanobacteriota</taxon>
        <taxon>Stenosarchaea group</taxon>
        <taxon>Methanomicrobia</taxon>
        <taxon>Methanomicrobiales</taxon>
        <taxon>Methanomicrobiaceae</taxon>
        <taxon>Methanolacinia</taxon>
    </lineage>
</organism>
<evidence type="ECO:0000313" key="9">
    <source>
        <dbReference type="Proteomes" id="UP000006565"/>
    </source>
</evidence>
<accession>E1RFS7</accession>
<feature type="transmembrane region" description="Helical" evidence="6">
    <location>
        <begin position="263"/>
        <end position="284"/>
    </location>
</feature>
<name>E1RFS7_METP4</name>
<evidence type="ECO:0000256" key="5">
    <source>
        <dbReference type="ARBA" id="ARBA00023136"/>
    </source>
</evidence>
<evidence type="ECO:0000256" key="1">
    <source>
        <dbReference type="ARBA" id="ARBA00004651"/>
    </source>
</evidence>
<dbReference type="RefSeq" id="WP_013330554.1">
    <property type="nucleotide sequence ID" value="NC_014507.1"/>
</dbReference>
<dbReference type="KEGG" id="mpi:Mpet_2638"/>
<evidence type="ECO:0000313" key="8">
    <source>
        <dbReference type="EMBL" id="ADN37381.1"/>
    </source>
</evidence>
<reference evidence="8 9" key="1">
    <citation type="journal article" date="2010" name="Stand. Genomic Sci.">
        <title>Complete genome sequence of Methanoplanus petrolearius type strain (SEBR 4847).</title>
        <authorList>
            <person name="Brambilla E."/>
            <person name="Djao O.D."/>
            <person name="Daligault H."/>
            <person name="Lapidus A."/>
            <person name="Lucas S."/>
            <person name="Hammon N."/>
            <person name="Nolan M."/>
            <person name="Tice H."/>
            <person name="Cheng J.F."/>
            <person name="Han C."/>
            <person name="Tapia R."/>
            <person name="Goodwin L."/>
            <person name="Pitluck S."/>
            <person name="Liolios K."/>
            <person name="Ivanova N."/>
            <person name="Mavromatis K."/>
            <person name="Mikhailova N."/>
            <person name="Pati A."/>
            <person name="Chen A."/>
            <person name="Palaniappan K."/>
            <person name="Land M."/>
            <person name="Hauser L."/>
            <person name="Chang Y.J."/>
            <person name="Jeffries C.D."/>
            <person name="Rohde M."/>
            <person name="Spring S."/>
            <person name="Sikorski J."/>
            <person name="Goker M."/>
            <person name="Woyke T."/>
            <person name="Bristow J."/>
            <person name="Eisen J.A."/>
            <person name="Markowitz V."/>
            <person name="Hugenholtz P."/>
            <person name="Kyrpides N.C."/>
            <person name="Klenk H.P."/>
        </authorList>
    </citation>
    <scope>NUCLEOTIDE SEQUENCE [LARGE SCALE GENOMIC DNA]</scope>
    <source>
        <strain evidence="9">DSM 11571 / OCM 486 / SEBR 4847</strain>
    </source>
</reference>
<dbReference type="GeneID" id="9745131"/>
<comment type="subcellular location">
    <subcellularLocation>
        <location evidence="1">Cell membrane</location>
        <topology evidence="1">Multi-pass membrane protein</topology>
    </subcellularLocation>
</comment>
<dbReference type="AlphaFoldDB" id="E1RFS7"/>
<evidence type="ECO:0000256" key="6">
    <source>
        <dbReference type="SAM" id="Phobius"/>
    </source>
</evidence>
<feature type="transmembrane region" description="Helical" evidence="6">
    <location>
        <begin position="111"/>
        <end position="132"/>
    </location>
</feature>